<accession>A0A7E4ZSR8</accession>
<feature type="compositionally biased region" description="Polar residues" evidence="1">
    <location>
        <begin position="31"/>
        <end position="60"/>
    </location>
</feature>
<reference evidence="2" key="1">
    <citation type="journal article" date="2013" name="Genetics">
        <title>The draft genome and transcriptome of Panagrellus redivivus are shaped by the harsh demands of a free-living lifestyle.</title>
        <authorList>
            <person name="Srinivasan J."/>
            <person name="Dillman A.R."/>
            <person name="Macchietto M.G."/>
            <person name="Heikkinen L."/>
            <person name="Lakso M."/>
            <person name="Fracchia K.M."/>
            <person name="Antoshechkin I."/>
            <person name="Mortazavi A."/>
            <person name="Wong G."/>
            <person name="Sternberg P.W."/>
        </authorList>
    </citation>
    <scope>NUCLEOTIDE SEQUENCE [LARGE SCALE GENOMIC DNA]</scope>
    <source>
        <strain evidence="2">MT8872</strain>
    </source>
</reference>
<sequence>MLLKRPPRKRVSSGLSCRSSSSRPRSESSSNLGGMNNASQSTRQVAISTKDNNSFIPTQSNKKRAS</sequence>
<proteinExistence type="predicted"/>
<dbReference type="Proteomes" id="UP000492821">
    <property type="component" value="Unassembled WGS sequence"/>
</dbReference>
<evidence type="ECO:0000313" key="3">
    <source>
        <dbReference type="WBParaSite" id="Pan_g14998.t1"/>
    </source>
</evidence>
<feature type="region of interest" description="Disordered" evidence="1">
    <location>
        <begin position="1"/>
        <end position="66"/>
    </location>
</feature>
<dbReference type="WBParaSite" id="Pan_g14998.t1">
    <property type="protein sequence ID" value="Pan_g14998.t1"/>
    <property type="gene ID" value="Pan_g14998"/>
</dbReference>
<evidence type="ECO:0000256" key="1">
    <source>
        <dbReference type="SAM" id="MobiDB-lite"/>
    </source>
</evidence>
<dbReference type="AlphaFoldDB" id="A0A7E4ZSR8"/>
<organism evidence="2 3">
    <name type="scientific">Panagrellus redivivus</name>
    <name type="common">Microworm</name>
    <dbReference type="NCBI Taxonomy" id="6233"/>
    <lineage>
        <taxon>Eukaryota</taxon>
        <taxon>Metazoa</taxon>
        <taxon>Ecdysozoa</taxon>
        <taxon>Nematoda</taxon>
        <taxon>Chromadorea</taxon>
        <taxon>Rhabditida</taxon>
        <taxon>Tylenchina</taxon>
        <taxon>Panagrolaimomorpha</taxon>
        <taxon>Panagrolaimoidea</taxon>
        <taxon>Panagrolaimidae</taxon>
        <taxon>Panagrellus</taxon>
    </lineage>
</organism>
<reference evidence="3" key="2">
    <citation type="submission" date="2020-10" db="UniProtKB">
        <authorList>
            <consortium name="WormBaseParasite"/>
        </authorList>
    </citation>
    <scope>IDENTIFICATION</scope>
</reference>
<name>A0A7E4ZSR8_PANRE</name>
<feature type="compositionally biased region" description="Basic residues" evidence="1">
    <location>
        <begin position="1"/>
        <end position="11"/>
    </location>
</feature>
<keyword evidence="2" id="KW-1185">Reference proteome</keyword>
<evidence type="ECO:0000313" key="2">
    <source>
        <dbReference type="Proteomes" id="UP000492821"/>
    </source>
</evidence>
<protein>
    <submittedName>
        <fullName evidence="3">Uncharacterized protein</fullName>
    </submittedName>
</protein>
<feature type="compositionally biased region" description="Low complexity" evidence="1">
    <location>
        <begin position="12"/>
        <end position="30"/>
    </location>
</feature>